<comment type="caution">
    <text evidence="3">The sequence shown here is derived from an EMBL/GenBank/DDBJ whole genome shotgun (WGS) entry which is preliminary data.</text>
</comment>
<gene>
    <name evidence="3" type="ORF">GCM10022247_26920</name>
</gene>
<dbReference type="SUPFAM" id="SSF51338">
    <property type="entry name" value="Composite domain of metallo-dependent hydrolases"/>
    <property type="match status" value="1"/>
</dbReference>
<evidence type="ECO:0000313" key="4">
    <source>
        <dbReference type="Proteomes" id="UP001501747"/>
    </source>
</evidence>
<dbReference type="SUPFAM" id="SSF51556">
    <property type="entry name" value="Metallo-dependent hydrolases"/>
    <property type="match status" value="1"/>
</dbReference>
<protein>
    <submittedName>
        <fullName evidence="3">Amidohydrolase family protein</fullName>
    </submittedName>
</protein>
<accession>A0ABP7RZM2</accession>
<dbReference type="PANTHER" id="PTHR43794:SF11">
    <property type="entry name" value="AMIDOHYDROLASE-RELATED DOMAIN-CONTAINING PROTEIN"/>
    <property type="match status" value="1"/>
</dbReference>
<dbReference type="Proteomes" id="UP001501747">
    <property type="component" value="Unassembled WGS sequence"/>
</dbReference>
<dbReference type="InterPro" id="IPR006680">
    <property type="entry name" value="Amidohydro-rel"/>
</dbReference>
<keyword evidence="1" id="KW-0378">Hydrolase</keyword>
<evidence type="ECO:0000259" key="2">
    <source>
        <dbReference type="Pfam" id="PF01979"/>
    </source>
</evidence>
<sequence>MSVLLVQDACVYPADPENRFLPTGSLLIIDGHIAEVGTAAEIGPAVAQIPPDELTVLDARHMMALPGFVNAHWHETFAMRLARPNSGFLSCGGDLHAVSASFDSSADFGDLLTPDEATAVARYSLWTQLRSGVTTLGDAGSINRPEALASAAEELGMRCAVSTWAADAVCSPDEDKPTRTRDADAILARIESLVPSRSELVRCRPSSIYVTNMTDELGRGLADLTTRHDLPFATHVAALRNEADVMLRYYGTTGVRRLAELGLVTDRLLAVHCGFADADERQLLRDAGAQVNISPAKYGMSGETALTEGSVVDLELSLSTDGLPLPLPGMVEAMRAAWQGFGERTGDPEALTATDALAMATRVPARGLRWPGIGSLTKGNRADLVLVPTDDWRYVLQPNPLEAFLSLGCSNDVDTVIVDGQVLISGGRGTRTDEDVLREDYLSALASFSSRCLGIDAAPLVRRARRKAPRRARHA</sequence>
<evidence type="ECO:0000313" key="3">
    <source>
        <dbReference type="EMBL" id="GAA4004508.1"/>
    </source>
</evidence>
<organism evidence="3 4">
    <name type="scientific">Allokutzneria multivorans</name>
    <dbReference type="NCBI Taxonomy" id="1142134"/>
    <lineage>
        <taxon>Bacteria</taxon>
        <taxon>Bacillati</taxon>
        <taxon>Actinomycetota</taxon>
        <taxon>Actinomycetes</taxon>
        <taxon>Pseudonocardiales</taxon>
        <taxon>Pseudonocardiaceae</taxon>
        <taxon>Allokutzneria</taxon>
    </lineage>
</organism>
<dbReference type="Pfam" id="PF01979">
    <property type="entry name" value="Amidohydro_1"/>
    <property type="match status" value="1"/>
</dbReference>
<dbReference type="Gene3D" id="2.30.40.10">
    <property type="entry name" value="Urease, subunit C, domain 1"/>
    <property type="match status" value="1"/>
</dbReference>
<name>A0ABP7RZM2_9PSEU</name>
<feature type="domain" description="Amidohydrolase-related" evidence="2">
    <location>
        <begin position="63"/>
        <end position="422"/>
    </location>
</feature>
<dbReference type="EMBL" id="BAABAL010000008">
    <property type="protein sequence ID" value="GAA4004508.1"/>
    <property type="molecule type" value="Genomic_DNA"/>
</dbReference>
<dbReference type="InterPro" id="IPR032466">
    <property type="entry name" value="Metal_Hydrolase"/>
</dbReference>
<reference evidence="4" key="1">
    <citation type="journal article" date="2019" name="Int. J. Syst. Evol. Microbiol.">
        <title>The Global Catalogue of Microorganisms (GCM) 10K type strain sequencing project: providing services to taxonomists for standard genome sequencing and annotation.</title>
        <authorList>
            <consortium name="The Broad Institute Genomics Platform"/>
            <consortium name="The Broad Institute Genome Sequencing Center for Infectious Disease"/>
            <person name="Wu L."/>
            <person name="Ma J."/>
        </authorList>
    </citation>
    <scope>NUCLEOTIDE SEQUENCE [LARGE SCALE GENOMIC DNA]</scope>
    <source>
        <strain evidence="4">JCM 17342</strain>
    </source>
</reference>
<dbReference type="InterPro" id="IPR011059">
    <property type="entry name" value="Metal-dep_hydrolase_composite"/>
</dbReference>
<evidence type="ECO:0000256" key="1">
    <source>
        <dbReference type="ARBA" id="ARBA00022801"/>
    </source>
</evidence>
<dbReference type="InterPro" id="IPR050287">
    <property type="entry name" value="MTA/SAH_deaminase"/>
</dbReference>
<dbReference type="RefSeq" id="WP_344874451.1">
    <property type="nucleotide sequence ID" value="NZ_BAABAL010000008.1"/>
</dbReference>
<dbReference type="PANTHER" id="PTHR43794">
    <property type="entry name" value="AMINOHYDROLASE SSNA-RELATED"/>
    <property type="match status" value="1"/>
</dbReference>
<proteinExistence type="predicted"/>
<keyword evidence="4" id="KW-1185">Reference proteome</keyword>
<dbReference type="Gene3D" id="3.20.20.140">
    <property type="entry name" value="Metal-dependent hydrolases"/>
    <property type="match status" value="1"/>
</dbReference>